<dbReference type="EMBL" id="CAUYUJ010018245">
    <property type="protein sequence ID" value="CAK0881893.1"/>
    <property type="molecule type" value="Genomic_DNA"/>
</dbReference>
<proteinExistence type="predicted"/>
<evidence type="ECO:0000313" key="1">
    <source>
        <dbReference type="EMBL" id="CAK0881893.1"/>
    </source>
</evidence>
<gene>
    <name evidence="1" type="ORF">PCOR1329_LOCUS64600</name>
</gene>
<sequence>MTDETEEEATRIVFANTDDLRDRIIKAGHLLKAAAHEGKAALHKVLEHHLSVLTKQQFTSVSTDRMESNAQPGAEVSADVSDTEVVRTIMEDLVLYLEEHWADEVRVLRRRKLYRARARLRALSRFTRGSTSFRETLTNGAMAQAPSNE</sequence>
<accession>A0ABN9W711</accession>
<keyword evidence="2" id="KW-1185">Reference proteome</keyword>
<name>A0ABN9W711_9DINO</name>
<dbReference type="Proteomes" id="UP001189429">
    <property type="component" value="Unassembled WGS sequence"/>
</dbReference>
<organism evidence="1 2">
    <name type="scientific">Prorocentrum cordatum</name>
    <dbReference type="NCBI Taxonomy" id="2364126"/>
    <lineage>
        <taxon>Eukaryota</taxon>
        <taxon>Sar</taxon>
        <taxon>Alveolata</taxon>
        <taxon>Dinophyceae</taxon>
        <taxon>Prorocentrales</taxon>
        <taxon>Prorocentraceae</taxon>
        <taxon>Prorocentrum</taxon>
    </lineage>
</organism>
<evidence type="ECO:0000313" key="2">
    <source>
        <dbReference type="Proteomes" id="UP001189429"/>
    </source>
</evidence>
<comment type="caution">
    <text evidence="1">The sequence shown here is derived from an EMBL/GenBank/DDBJ whole genome shotgun (WGS) entry which is preliminary data.</text>
</comment>
<reference evidence="1" key="1">
    <citation type="submission" date="2023-10" db="EMBL/GenBank/DDBJ databases">
        <authorList>
            <person name="Chen Y."/>
            <person name="Shah S."/>
            <person name="Dougan E. K."/>
            <person name="Thang M."/>
            <person name="Chan C."/>
        </authorList>
    </citation>
    <scope>NUCLEOTIDE SEQUENCE [LARGE SCALE GENOMIC DNA]</scope>
</reference>
<protein>
    <submittedName>
        <fullName evidence="1">Uncharacterized protein</fullName>
    </submittedName>
</protein>